<dbReference type="FunFam" id="2.130.10.10:FF:000295">
    <property type="entry name" value="Protein transport protein SEC31 homolog B"/>
    <property type="match status" value="1"/>
</dbReference>
<dbReference type="InterPro" id="IPR024298">
    <property type="entry name" value="Sec16_Sec23-bd"/>
</dbReference>
<dbReference type="GO" id="GO:0005794">
    <property type="term" value="C:Golgi apparatus"/>
    <property type="evidence" value="ECO:0007669"/>
    <property type="project" value="UniProtKB-SubCell"/>
</dbReference>
<keyword evidence="8" id="KW-0931">ER-Golgi transport</keyword>
<dbReference type="InterPro" id="IPR040251">
    <property type="entry name" value="SEC31-like"/>
</dbReference>
<dbReference type="InterPro" id="IPR019775">
    <property type="entry name" value="WD40_repeat_CS"/>
</dbReference>
<dbReference type="Gene3D" id="1.20.940.10">
    <property type="entry name" value="Functional domain of the splicing factor Prp18"/>
    <property type="match status" value="1"/>
</dbReference>
<dbReference type="PRINTS" id="PR01217">
    <property type="entry name" value="PRICHEXTENSN"/>
</dbReference>
<evidence type="ECO:0000256" key="2">
    <source>
        <dbReference type="ARBA" id="ARBA00004555"/>
    </source>
</evidence>
<evidence type="ECO:0000256" key="4">
    <source>
        <dbReference type="ARBA" id="ARBA00022448"/>
    </source>
</evidence>
<gene>
    <name evidence="15" type="ORF">FSB_LOCUS58085</name>
</gene>
<dbReference type="InterPro" id="IPR001680">
    <property type="entry name" value="WD40_rpt"/>
</dbReference>
<evidence type="ECO:0000256" key="13">
    <source>
        <dbReference type="SAM" id="MobiDB-lite"/>
    </source>
</evidence>
<dbReference type="GO" id="GO:0005198">
    <property type="term" value="F:structural molecule activity"/>
    <property type="evidence" value="ECO:0007669"/>
    <property type="project" value="TreeGrafter"/>
</dbReference>
<dbReference type="EMBL" id="OIVN01006305">
    <property type="protein sequence ID" value="SPD30203.1"/>
    <property type="molecule type" value="Genomic_DNA"/>
</dbReference>
<evidence type="ECO:0000256" key="10">
    <source>
        <dbReference type="ARBA" id="ARBA00023034"/>
    </source>
</evidence>
<comment type="subcellular location">
    <subcellularLocation>
        <location evidence="1">Endoplasmic reticulum</location>
    </subcellularLocation>
    <subcellularLocation>
        <location evidence="2">Golgi apparatus</location>
    </subcellularLocation>
</comment>
<dbReference type="AlphaFoldDB" id="A0A2N9J1A0"/>
<evidence type="ECO:0000256" key="5">
    <source>
        <dbReference type="ARBA" id="ARBA00022574"/>
    </source>
</evidence>
<dbReference type="PROSITE" id="PS00678">
    <property type="entry name" value="WD_REPEATS_1"/>
    <property type="match status" value="1"/>
</dbReference>
<evidence type="ECO:0000256" key="6">
    <source>
        <dbReference type="ARBA" id="ARBA00022737"/>
    </source>
</evidence>
<feature type="domain" description="Sec16 Sec23-binding" evidence="14">
    <location>
        <begin position="568"/>
        <end position="763"/>
    </location>
</feature>
<evidence type="ECO:0000256" key="1">
    <source>
        <dbReference type="ARBA" id="ARBA00004240"/>
    </source>
</evidence>
<comment type="similarity">
    <text evidence="3">Belongs to the WD repeat SEC31 family.</text>
</comment>
<keyword evidence="4" id="KW-0813">Transport</keyword>
<evidence type="ECO:0000256" key="12">
    <source>
        <dbReference type="PROSITE-ProRule" id="PRU00221"/>
    </source>
</evidence>
<dbReference type="GO" id="GO:0030127">
    <property type="term" value="C:COPII vesicle coat"/>
    <property type="evidence" value="ECO:0007669"/>
    <property type="project" value="TreeGrafter"/>
</dbReference>
<accession>A0A2N9J1A0</accession>
<evidence type="ECO:0000256" key="9">
    <source>
        <dbReference type="ARBA" id="ARBA00022927"/>
    </source>
</evidence>
<evidence type="ECO:0000256" key="7">
    <source>
        <dbReference type="ARBA" id="ARBA00022824"/>
    </source>
</evidence>
<evidence type="ECO:0000256" key="8">
    <source>
        <dbReference type="ARBA" id="ARBA00022892"/>
    </source>
</evidence>
<dbReference type="GO" id="GO:0015031">
    <property type="term" value="P:protein transport"/>
    <property type="evidence" value="ECO:0007669"/>
    <property type="project" value="UniProtKB-KW"/>
</dbReference>
<evidence type="ECO:0000313" key="15">
    <source>
        <dbReference type="EMBL" id="SPD30203.1"/>
    </source>
</evidence>
<comment type="function">
    <text evidence="11">Required for protein transport from the endoplasmic reticulum to the Golgi apparatus.</text>
</comment>
<feature type="region of interest" description="Disordered" evidence="13">
    <location>
        <begin position="542"/>
        <end position="562"/>
    </location>
</feature>
<feature type="region of interest" description="Disordered" evidence="13">
    <location>
        <begin position="997"/>
        <end position="1036"/>
    </location>
</feature>
<dbReference type="PROSITE" id="PS50082">
    <property type="entry name" value="WD_REPEATS_2"/>
    <property type="match status" value="2"/>
</dbReference>
<keyword evidence="6" id="KW-0677">Repeat</keyword>
<sequence>MASIKGVNRSASVALAPDAPYMATGTMAGAVDLSFSSSASLEIFKLDFQSDDRELPLVGEAPSSERFNRLTWGKPAAGTEKFSLGLVAGGLVDGTIDIWNPLALIRSEASESAVVGHLSRHKGPVRGLEFNAIAPNLLASGADDGEICIWDLANPAEPSHFPPLRGSGSAAQGEISFLSWNSKVQHILASTSYNGTTVVWDLKKQKPVISFSDSVRRRSSVLQWNPDVATQLVVASDEDSSPSVRLWDMRNIMSPVKEFTGHTKGVIAMAWCPIDSSYLITCAKDSRTICWDTVSGEIVCELPAGTNWNFDVHWYPKIPGVISASSFDGKIGIYNIEGCSRYGVGENEFGAAPLRAPKWYKRPVGASFGFGGKLVWFCPKPSAAGVQAGGSEVYVHNLVTEDSLVSRSSEFEAAIQNGERSSLRVLCEKKSQESESVDDQETWNFLKVMFEDDGTARTKLLSHLGFSIPTKEKDSIQEDLSQEVNALGLEDTVAEKDGYGGDKEVTVFPTDNGEDFFNNLPSPKADTPLSTSRDNNFVIGDTAPGSEQLQQEPDGFEESTDPEFDDAVQSALIVGDYKGAVARCISANKMADALVIAHVGGAPLWESTRDQYLKMSRSPYLKVVSAMVSNDLSSLVNTRPLKFWKETLALLCSFAQREEWTTLCDTLASKLMTAGNTLAATLCYICAGNIDKTVEIWSRSLRTEHEGKSYVELLQELMEKTIVLALATGQKQFSASLCKLVEKYAEILASQGLVTTAMEYLKLLGSDELSPELVILRDRIALSTEPEKETRAMAFENSQTQSAAVYGAEQSNFGLVDGSQTYYQETVPSQMQPSVPSSPYGGNYQHPSSSPYGAYGTPAQYQQPNIFLPSQTPSQQNFPAPPVNTQPAARPFIPTTPAALKNAGQYQQPTLGSQLYPGTANPTYQPANPTYQPANPTYQPANPIYQPANPTYQPVPSGNVPAVPVTSQPGSVPGHNMPHVVAPTPPPQGFMPVNSGVVQRPSMGSMQPPSPTQAASAQPSITPAAPPPTVKTVDTSNVPAHQKPVITTLTRLFNETSEALGGSRANPAKKREIEDNSRKLGALFANLNSGDISKNASDKLVQLCQALDSGDFSTALQIQVHITTTEWDECNFWLATLKRMIKTRQNVRIN</sequence>
<dbReference type="GO" id="GO:0070971">
    <property type="term" value="C:endoplasmic reticulum exit site"/>
    <property type="evidence" value="ECO:0007669"/>
    <property type="project" value="TreeGrafter"/>
</dbReference>
<dbReference type="SMART" id="SM00320">
    <property type="entry name" value="WD40"/>
    <property type="match status" value="5"/>
</dbReference>
<dbReference type="InterPro" id="IPR015943">
    <property type="entry name" value="WD40/YVTN_repeat-like_dom_sf"/>
</dbReference>
<dbReference type="PANTHER" id="PTHR13923:SF11">
    <property type="entry name" value="SECRETORY 31, ISOFORM D"/>
    <property type="match status" value="1"/>
</dbReference>
<dbReference type="FunFam" id="1.20.940.10:FF:000003">
    <property type="entry name" value="Protein transport protein SEC31 homolog B"/>
    <property type="match status" value="1"/>
</dbReference>
<dbReference type="PROSITE" id="PS50294">
    <property type="entry name" value="WD_REPEATS_REGION"/>
    <property type="match status" value="1"/>
</dbReference>
<feature type="repeat" description="WD" evidence="12">
    <location>
        <begin position="118"/>
        <end position="152"/>
    </location>
</feature>
<dbReference type="Pfam" id="PF12931">
    <property type="entry name" value="TPR_Sec16"/>
    <property type="match status" value="1"/>
</dbReference>
<evidence type="ECO:0000259" key="14">
    <source>
        <dbReference type="Pfam" id="PF12931"/>
    </source>
</evidence>
<feature type="compositionally biased region" description="Low complexity" evidence="13">
    <location>
        <begin position="1012"/>
        <end position="1023"/>
    </location>
</feature>
<dbReference type="GO" id="GO:0090110">
    <property type="term" value="P:COPII-coated vesicle cargo loading"/>
    <property type="evidence" value="ECO:0007669"/>
    <property type="project" value="TreeGrafter"/>
</dbReference>
<dbReference type="PANTHER" id="PTHR13923">
    <property type="entry name" value="SEC31-RELATED PROTEIN"/>
    <property type="match status" value="1"/>
</dbReference>
<proteinExistence type="inferred from homology"/>
<dbReference type="Gene3D" id="1.25.40.1030">
    <property type="match status" value="1"/>
</dbReference>
<reference evidence="15" key="1">
    <citation type="submission" date="2018-02" db="EMBL/GenBank/DDBJ databases">
        <authorList>
            <person name="Cohen D.B."/>
            <person name="Kent A.D."/>
        </authorList>
    </citation>
    <scope>NUCLEOTIDE SEQUENCE</scope>
</reference>
<evidence type="ECO:0000256" key="11">
    <source>
        <dbReference type="ARBA" id="ARBA00060100"/>
    </source>
</evidence>
<keyword evidence="5 12" id="KW-0853">WD repeat</keyword>
<evidence type="ECO:0000256" key="3">
    <source>
        <dbReference type="ARBA" id="ARBA00009358"/>
    </source>
</evidence>
<dbReference type="Gene3D" id="2.130.10.10">
    <property type="entry name" value="YVTN repeat-like/Quinoprotein amine dehydrogenase"/>
    <property type="match status" value="1"/>
</dbReference>
<keyword evidence="10" id="KW-0333">Golgi apparatus</keyword>
<dbReference type="SUPFAM" id="SSF50978">
    <property type="entry name" value="WD40 repeat-like"/>
    <property type="match status" value="1"/>
</dbReference>
<organism evidence="15">
    <name type="scientific">Fagus sylvatica</name>
    <name type="common">Beechnut</name>
    <dbReference type="NCBI Taxonomy" id="28930"/>
    <lineage>
        <taxon>Eukaryota</taxon>
        <taxon>Viridiplantae</taxon>
        <taxon>Streptophyta</taxon>
        <taxon>Embryophyta</taxon>
        <taxon>Tracheophyta</taxon>
        <taxon>Spermatophyta</taxon>
        <taxon>Magnoliopsida</taxon>
        <taxon>eudicotyledons</taxon>
        <taxon>Gunneridae</taxon>
        <taxon>Pentapetalae</taxon>
        <taxon>rosids</taxon>
        <taxon>fabids</taxon>
        <taxon>Fagales</taxon>
        <taxon>Fagaceae</taxon>
        <taxon>Fagus</taxon>
    </lineage>
</organism>
<dbReference type="FunFam" id="1.25.40.1030:FF:000004">
    <property type="entry name" value="Protein transport protein SEC31 homolog B"/>
    <property type="match status" value="1"/>
</dbReference>
<keyword evidence="9" id="KW-0653">Protein transport</keyword>
<dbReference type="Pfam" id="PF00400">
    <property type="entry name" value="WD40"/>
    <property type="match status" value="2"/>
</dbReference>
<dbReference type="InterPro" id="IPR036322">
    <property type="entry name" value="WD40_repeat_dom_sf"/>
</dbReference>
<keyword evidence="7" id="KW-0256">Endoplasmic reticulum</keyword>
<dbReference type="GO" id="GO:0007029">
    <property type="term" value="P:endoplasmic reticulum organization"/>
    <property type="evidence" value="ECO:0007669"/>
    <property type="project" value="TreeGrafter"/>
</dbReference>
<feature type="repeat" description="WD" evidence="12">
    <location>
        <begin position="259"/>
        <end position="301"/>
    </location>
</feature>
<name>A0A2N9J1A0_FAGSY</name>
<protein>
    <recommendedName>
        <fullName evidence="14">Sec16 Sec23-binding domain-containing protein</fullName>
    </recommendedName>
</protein>